<feature type="compositionally biased region" description="Basic and acidic residues" evidence="1">
    <location>
        <begin position="176"/>
        <end position="190"/>
    </location>
</feature>
<keyword evidence="2" id="KW-0378">Hydrolase</keyword>
<keyword evidence="2" id="KW-0547">Nucleotide-binding</keyword>
<evidence type="ECO:0000256" key="1">
    <source>
        <dbReference type="SAM" id="MobiDB-lite"/>
    </source>
</evidence>
<proteinExistence type="predicted"/>
<protein>
    <submittedName>
        <fullName evidence="2">Holliday junction ATP-dependent DNA helicaseRuvB</fullName>
    </submittedName>
</protein>
<dbReference type="EMBL" id="BKCP01006427">
    <property type="protein sequence ID" value="GER42706.1"/>
    <property type="molecule type" value="Genomic_DNA"/>
</dbReference>
<dbReference type="AlphaFoldDB" id="A0A5A7QCS1"/>
<organism evidence="2 3">
    <name type="scientific">Striga asiatica</name>
    <name type="common">Asiatic witchweed</name>
    <name type="synonym">Buchnera asiatica</name>
    <dbReference type="NCBI Taxonomy" id="4170"/>
    <lineage>
        <taxon>Eukaryota</taxon>
        <taxon>Viridiplantae</taxon>
        <taxon>Streptophyta</taxon>
        <taxon>Embryophyta</taxon>
        <taxon>Tracheophyta</taxon>
        <taxon>Spermatophyta</taxon>
        <taxon>Magnoliopsida</taxon>
        <taxon>eudicotyledons</taxon>
        <taxon>Gunneridae</taxon>
        <taxon>Pentapetalae</taxon>
        <taxon>asterids</taxon>
        <taxon>lamiids</taxon>
        <taxon>Lamiales</taxon>
        <taxon>Orobanchaceae</taxon>
        <taxon>Buchnereae</taxon>
        <taxon>Striga</taxon>
    </lineage>
</organism>
<name>A0A5A7QCS1_STRAF</name>
<sequence>MNTVIARARRRRPVSRGFWRQTVAAAGLMERSTVPAVGLTLYWAFYVVCAEGRLPLPRLDVEDEHGEHGEARVLDLGHLEPVELVRVGHVHPALKRAREPERVEELASRVALLPRGIGEVVGRPRPRGGPLHRLRLRVEEVDPPLALHPPHQQKLRPKQRPEREWGHGPRGGPRLKPRDPAPRLPHEDAHHRGHRPPPVDELRLAVPLEERRVAPEPQRVETVVPRQPPSSHSGSMKLPPPLTAGIQDFLGATAAATMSRLGAAGRAEAGAESSD</sequence>
<gene>
    <name evidence="2" type="ORF">STAS_19531</name>
</gene>
<evidence type="ECO:0000313" key="2">
    <source>
        <dbReference type="EMBL" id="GER42706.1"/>
    </source>
</evidence>
<keyword evidence="2" id="KW-0067">ATP-binding</keyword>
<evidence type="ECO:0000313" key="3">
    <source>
        <dbReference type="Proteomes" id="UP000325081"/>
    </source>
</evidence>
<dbReference type="Proteomes" id="UP000325081">
    <property type="component" value="Unassembled WGS sequence"/>
</dbReference>
<accession>A0A5A7QCS1</accession>
<keyword evidence="3" id="KW-1185">Reference proteome</keyword>
<feature type="compositionally biased region" description="Basic and acidic residues" evidence="1">
    <location>
        <begin position="197"/>
        <end position="214"/>
    </location>
</feature>
<feature type="region of interest" description="Disordered" evidence="1">
    <location>
        <begin position="142"/>
        <end position="244"/>
    </location>
</feature>
<reference evidence="3" key="1">
    <citation type="journal article" date="2019" name="Curr. Biol.">
        <title>Genome Sequence of Striga asiatica Provides Insight into the Evolution of Plant Parasitism.</title>
        <authorList>
            <person name="Yoshida S."/>
            <person name="Kim S."/>
            <person name="Wafula E.K."/>
            <person name="Tanskanen J."/>
            <person name="Kim Y.M."/>
            <person name="Honaas L."/>
            <person name="Yang Z."/>
            <person name="Spallek T."/>
            <person name="Conn C.E."/>
            <person name="Ichihashi Y."/>
            <person name="Cheong K."/>
            <person name="Cui S."/>
            <person name="Der J.P."/>
            <person name="Gundlach H."/>
            <person name="Jiao Y."/>
            <person name="Hori C."/>
            <person name="Ishida J.K."/>
            <person name="Kasahara H."/>
            <person name="Kiba T."/>
            <person name="Kim M.S."/>
            <person name="Koo N."/>
            <person name="Laohavisit A."/>
            <person name="Lee Y.H."/>
            <person name="Lumba S."/>
            <person name="McCourt P."/>
            <person name="Mortimer J.C."/>
            <person name="Mutuku J.M."/>
            <person name="Nomura T."/>
            <person name="Sasaki-Sekimoto Y."/>
            <person name="Seto Y."/>
            <person name="Wang Y."/>
            <person name="Wakatake T."/>
            <person name="Sakakibara H."/>
            <person name="Demura T."/>
            <person name="Yamaguchi S."/>
            <person name="Yoneyama K."/>
            <person name="Manabe R.I."/>
            <person name="Nelson D.C."/>
            <person name="Schulman A.H."/>
            <person name="Timko M.P."/>
            <person name="dePamphilis C.W."/>
            <person name="Choi D."/>
            <person name="Shirasu K."/>
        </authorList>
    </citation>
    <scope>NUCLEOTIDE SEQUENCE [LARGE SCALE GENOMIC DNA]</scope>
    <source>
        <strain evidence="3">cv. UVA1</strain>
    </source>
</reference>
<comment type="caution">
    <text evidence="2">The sequence shown here is derived from an EMBL/GenBank/DDBJ whole genome shotgun (WGS) entry which is preliminary data.</text>
</comment>
<keyword evidence="2" id="KW-0347">Helicase</keyword>
<dbReference type="GO" id="GO:0004386">
    <property type="term" value="F:helicase activity"/>
    <property type="evidence" value="ECO:0007669"/>
    <property type="project" value="UniProtKB-KW"/>
</dbReference>